<organism evidence="2 3">
    <name type="scientific">Amedibacillus dolichus DSM 3991</name>
    <dbReference type="NCBI Taxonomy" id="428127"/>
    <lineage>
        <taxon>Bacteria</taxon>
        <taxon>Bacillati</taxon>
        <taxon>Bacillota</taxon>
        <taxon>Erysipelotrichia</taxon>
        <taxon>Erysipelotrichales</taxon>
        <taxon>Erysipelotrichaceae</taxon>
        <taxon>Amedibacillus</taxon>
    </lineage>
</organism>
<sequence>MLLDPSTLCLYFIMISCIRKRICLSSAYVLVYYTSLFMFWAL</sequence>
<reference evidence="2 3" key="2">
    <citation type="submission" date="2007-09" db="EMBL/GenBank/DDBJ databases">
        <authorList>
            <person name="Fulton L."/>
            <person name="Clifton S."/>
            <person name="Fulton B."/>
            <person name="Xu J."/>
            <person name="Minx P."/>
            <person name="Pepin K.H."/>
            <person name="Johnson M."/>
            <person name="Thiruvilangam P."/>
            <person name="Bhonagiri V."/>
            <person name="Nash W.E."/>
            <person name="Mardis E.R."/>
            <person name="Wilson R.K."/>
        </authorList>
    </citation>
    <scope>NUCLEOTIDE SEQUENCE [LARGE SCALE GENOMIC DNA]</scope>
    <source>
        <strain evidence="2 3">DSM 3991</strain>
    </source>
</reference>
<accession>A8RAW3</accession>
<evidence type="ECO:0000313" key="2">
    <source>
        <dbReference type="EMBL" id="EDP11753.1"/>
    </source>
</evidence>
<name>A8RAW3_9FIRM</name>
<comment type="caution">
    <text evidence="2">The sequence shown here is derived from an EMBL/GenBank/DDBJ whole genome shotgun (WGS) entry which is preliminary data.</text>
</comment>
<protein>
    <submittedName>
        <fullName evidence="2">Uncharacterized protein</fullName>
    </submittedName>
</protein>
<evidence type="ECO:0000313" key="3">
    <source>
        <dbReference type="Proteomes" id="UP000004090"/>
    </source>
</evidence>
<dbReference type="HOGENOM" id="CLU_3251642_0_0_9"/>
<proteinExistence type="predicted"/>
<dbReference type="Proteomes" id="UP000004090">
    <property type="component" value="Unassembled WGS sequence"/>
</dbReference>
<dbReference type="AlphaFoldDB" id="A8RAW3"/>
<keyword evidence="1" id="KW-1133">Transmembrane helix</keyword>
<feature type="transmembrane region" description="Helical" evidence="1">
    <location>
        <begin position="22"/>
        <end position="41"/>
    </location>
</feature>
<gene>
    <name evidence="2" type="ORF">EUBDOL_00932</name>
</gene>
<keyword evidence="1" id="KW-0812">Transmembrane</keyword>
<dbReference type="STRING" id="428127.EUBDOL_00932"/>
<dbReference type="EMBL" id="ABAW02000018">
    <property type="protein sequence ID" value="EDP11753.1"/>
    <property type="molecule type" value="Genomic_DNA"/>
</dbReference>
<evidence type="ECO:0000256" key="1">
    <source>
        <dbReference type="SAM" id="Phobius"/>
    </source>
</evidence>
<keyword evidence="1" id="KW-0472">Membrane</keyword>
<reference evidence="2 3" key="1">
    <citation type="submission" date="2007-09" db="EMBL/GenBank/DDBJ databases">
        <title>Draft genome sequence of Eubacterium dolichum (DSM 3991).</title>
        <authorList>
            <person name="Sudarsanam P."/>
            <person name="Ley R."/>
            <person name="Guruge J."/>
            <person name="Turnbaugh P.J."/>
            <person name="Mahowald M."/>
            <person name="Liep D."/>
            <person name="Gordon J."/>
        </authorList>
    </citation>
    <scope>NUCLEOTIDE SEQUENCE [LARGE SCALE GENOMIC DNA]</scope>
    <source>
        <strain evidence="2 3">DSM 3991</strain>
    </source>
</reference>